<reference evidence="2 3" key="1">
    <citation type="journal article" date="2016" name="Genome Biol. Evol.">
        <title>Gene Family Evolution Reflects Adaptation to Soil Environmental Stressors in the Genome of the Collembolan Orchesella cincta.</title>
        <authorList>
            <person name="Faddeeva-Vakhrusheva A."/>
            <person name="Derks M.F."/>
            <person name="Anvar S.Y."/>
            <person name="Agamennone V."/>
            <person name="Suring W."/>
            <person name="Smit S."/>
            <person name="van Straalen N.M."/>
            <person name="Roelofs D."/>
        </authorList>
    </citation>
    <scope>NUCLEOTIDE SEQUENCE [LARGE SCALE GENOMIC DNA]</scope>
    <source>
        <tissue evidence="2">Mixed pool</tissue>
    </source>
</reference>
<proteinExistence type="predicted"/>
<protein>
    <submittedName>
        <fullName evidence="2">Uncharacterized protein</fullName>
    </submittedName>
</protein>
<accession>A0A1D2MH66</accession>
<name>A0A1D2MH66_ORCCI</name>
<dbReference type="AlphaFoldDB" id="A0A1D2MH66"/>
<keyword evidence="3" id="KW-1185">Reference proteome</keyword>
<feature type="region of interest" description="Disordered" evidence="1">
    <location>
        <begin position="1"/>
        <end position="50"/>
    </location>
</feature>
<evidence type="ECO:0000256" key="1">
    <source>
        <dbReference type="SAM" id="MobiDB-lite"/>
    </source>
</evidence>
<dbReference type="STRING" id="48709.A0A1D2MH66"/>
<feature type="compositionally biased region" description="Pro residues" evidence="1">
    <location>
        <begin position="172"/>
        <end position="184"/>
    </location>
</feature>
<organism evidence="2 3">
    <name type="scientific">Orchesella cincta</name>
    <name type="common">Springtail</name>
    <name type="synonym">Podura cincta</name>
    <dbReference type="NCBI Taxonomy" id="48709"/>
    <lineage>
        <taxon>Eukaryota</taxon>
        <taxon>Metazoa</taxon>
        <taxon>Ecdysozoa</taxon>
        <taxon>Arthropoda</taxon>
        <taxon>Hexapoda</taxon>
        <taxon>Collembola</taxon>
        <taxon>Entomobryomorpha</taxon>
        <taxon>Entomobryoidea</taxon>
        <taxon>Orchesellidae</taxon>
        <taxon>Orchesellinae</taxon>
        <taxon>Orchesella</taxon>
    </lineage>
</organism>
<sequence length="267" mass="29324">MPSGKENFGESLYGVTGGNRVSGQKRVGFNICDNSSTQSSSSPKKLEDPPQHFLQDLQRVMQKKWQVAQKCNADKNTTPHEILGFRVEPANGQENDVLPPPMPVMEELNVKQMHPAVIPTSPSYHNNHAPCQSAAPTPVINSNLNNVEAWVSQHYGTIMGNMGKMPQSNNRPSPPPVGQKPAPPQRVASYMSTSSSNSSNAIYQQVNHIPMSHNSSSNSVVIYENFEGRKSANSKQYPGVELRQKRPPPPVPKRADSTHLSAHIVFN</sequence>
<evidence type="ECO:0000313" key="3">
    <source>
        <dbReference type="Proteomes" id="UP000094527"/>
    </source>
</evidence>
<dbReference type="Proteomes" id="UP000094527">
    <property type="component" value="Unassembled WGS sequence"/>
</dbReference>
<dbReference type="EMBL" id="LJIJ01001258">
    <property type="protein sequence ID" value="ODM92347.1"/>
    <property type="molecule type" value="Genomic_DNA"/>
</dbReference>
<feature type="region of interest" description="Disordered" evidence="1">
    <location>
        <begin position="161"/>
        <end position="199"/>
    </location>
</feature>
<feature type="region of interest" description="Disordered" evidence="1">
    <location>
        <begin position="229"/>
        <end position="257"/>
    </location>
</feature>
<evidence type="ECO:0000313" key="2">
    <source>
        <dbReference type="EMBL" id="ODM92347.1"/>
    </source>
</evidence>
<comment type="caution">
    <text evidence="2">The sequence shown here is derived from an EMBL/GenBank/DDBJ whole genome shotgun (WGS) entry which is preliminary data.</text>
</comment>
<gene>
    <name evidence="2" type="ORF">Ocin01_14333</name>
</gene>
<feature type="compositionally biased region" description="Low complexity" evidence="1">
    <location>
        <begin position="189"/>
        <end position="199"/>
    </location>
</feature>
<dbReference type="OrthoDB" id="6779941at2759"/>